<protein>
    <recommendedName>
        <fullName evidence="4">Endonuclease/exonuclease/phosphatase domain-containing protein</fullName>
    </recommendedName>
</protein>
<feature type="transmembrane region" description="Helical" evidence="1">
    <location>
        <begin position="52"/>
        <end position="72"/>
    </location>
</feature>
<gene>
    <name evidence="2" type="ORF">ACH5RR_036391</name>
</gene>
<dbReference type="PANTHER" id="PTHR35218">
    <property type="entry name" value="RNASE H DOMAIN-CONTAINING PROTEIN"/>
    <property type="match status" value="1"/>
</dbReference>
<keyword evidence="3" id="KW-1185">Reference proteome</keyword>
<keyword evidence="1" id="KW-0812">Transmembrane</keyword>
<evidence type="ECO:0000313" key="3">
    <source>
        <dbReference type="Proteomes" id="UP001630127"/>
    </source>
</evidence>
<evidence type="ECO:0008006" key="4">
    <source>
        <dbReference type="Google" id="ProtNLM"/>
    </source>
</evidence>
<comment type="caution">
    <text evidence="2">The sequence shown here is derived from an EMBL/GenBank/DDBJ whole genome shotgun (WGS) entry which is preliminary data.</text>
</comment>
<sequence>MRITSWNCRGLGGFWTIPQVKEMVHDRSPDLVFSSETKQTRYFVDAFLKKMFYNYMYVVDPVGLAGGLVVFWNDSSMILSVCSSECSIQMQMRDGDGDVWWYICVHISCDVRSSQFDYLV</sequence>
<dbReference type="Proteomes" id="UP001630127">
    <property type="component" value="Unassembled WGS sequence"/>
</dbReference>
<dbReference type="EMBL" id="JBJUIK010000015">
    <property type="protein sequence ID" value="KAL3501942.1"/>
    <property type="molecule type" value="Genomic_DNA"/>
</dbReference>
<dbReference type="AlphaFoldDB" id="A0ABD2Y322"/>
<accession>A0ABD2Y322</accession>
<dbReference type="PANTHER" id="PTHR35218:SF9">
    <property type="entry name" value="ENDONUCLEASE_EXONUCLEASE_PHOSPHATASE DOMAIN-CONTAINING PROTEIN"/>
    <property type="match status" value="1"/>
</dbReference>
<dbReference type="Gene3D" id="3.60.10.10">
    <property type="entry name" value="Endonuclease/exonuclease/phosphatase"/>
    <property type="match status" value="1"/>
</dbReference>
<proteinExistence type="predicted"/>
<reference evidence="2 3" key="1">
    <citation type="submission" date="2024-11" db="EMBL/GenBank/DDBJ databases">
        <title>A near-complete genome assembly of Cinchona calisaya.</title>
        <authorList>
            <person name="Lian D.C."/>
            <person name="Zhao X.W."/>
            <person name="Wei L."/>
        </authorList>
    </citation>
    <scope>NUCLEOTIDE SEQUENCE [LARGE SCALE GENOMIC DNA]</scope>
    <source>
        <tissue evidence="2">Nenye</tissue>
    </source>
</reference>
<dbReference type="InterPro" id="IPR036691">
    <property type="entry name" value="Endo/exonu/phosph_ase_sf"/>
</dbReference>
<name>A0ABD2Y322_9GENT</name>
<keyword evidence="1" id="KW-0472">Membrane</keyword>
<evidence type="ECO:0000313" key="2">
    <source>
        <dbReference type="EMBL" id="KAL3501942.1"/>
    </source>
</evidence>
<keyword evidence="1" id="KW-1133">Transmembrane helix</keyword>
<evidence type="ECO:0000256" key="1">
    <source>
        <dbReference type="SAM" id="Phobius"/>
    </source>
</evidence>
<dbReference type="SUPFAM" id="SSF56219">
    <property type="entry name" value="DNase I-like"/>
    <property type="match status" value="1"/>
</dbReference>
<organism evidence="2 3">
    <name type="scientific">Cinchona calisaya</name>
    <dbReference type="NCBI Taxonomy" id="153742"/>
    <lineage>
        <taxon>Eukaryota</taxon>
        <taxon>Viridiplantae</taxon>
        <taxon>Streptophyta</taxon>
        <taxon>Embryophyta</taxon>
        <taxon>Tracheophyta</taxon>
        <taxon>Spermatophyta</taxon>
        <taxon>Magnoliopsida</taxon>
        <taxon>eudicotyledons</taxon>
        <taxon>Gunneridae</taxon>
        <taxon>Pentapetalae</taxon>
        <taxon>asterids</taxon>
        <taxon>lamiids</taxon>
        <taxon>Gentianales</taxon>
        <taxon>Rubiaceae</taxon>
        <taxon>Cinchonoideae</taxon>
        <taxon>Cinchoneae</taxon>
        <taxon>Cinchona</taxon>
    </lineage>
</organism>